<feature type="compositionally biased region" description="Low complexity" evidence="8">
    <location>
        <begin position="1"/>
        <end position="15"/>
    </location>
</feature>
<gene>
    <name evidence="11" type="ORF">FA09DRAFT_315240</name>
</gene>
<dbReference type="InterPro" id="IPR011701">
    <property type="entry name" value="MFS"/>
</dbReference>
<feature type="transmembrane region" description="Helical" evidence="9">
    <location>
        <begin position="108"/>
        <end position="128"/>
    </location>
</feature>
<feature type="transmembrane region" description="Helical" evidence="9">
    <location>
        <begin position="73"/>
        <end position="96"/>
    </location>
</feature>
<evidence type="ECO:0000256" key="7">
    <source>
        <dbReference type="ARBA" id="ARBA00038459"/>
    </source>
</evidence>
<dbReference type="InterPro" id="IPR020846">
    <property type="entry name" value="MFS_dom"/>
</dbReference>
<feature type="compositionally biased region" description="Pro residues" evidence="8">
    <location>
        <begin position="16"/>
        <end position="29"/>
    </location>
</feature>
<keyword evidence="5 9" id="KW-1133">Transmembrane helix</keyword>
<organism evidence="11 12">
    <name type="scientific">Tilletiopsis washingtonensis</name>
    <dbReference type="NCBI Taxonomy" id="58919"/>
    <lineage>
        <taxon>Eukaryota</taxon>
        <taxon>Fungi</taxon>
        <taxon>Dikarya</taxon>
        <taxon>Basidiomycota</taxon>
        <taxon>Ustilaginomycotina</taxon>
        <taxon>Exobasidiomycetes</taxon>
        <taxon>Entylomatales</taxon>
        <taxon>Entylomatales incertae sedis</taxon>
        <taxon>Tilletiopsis</taxon>
    </lineage>
</organism>
<protein>
    <submittedName>
        <fullName evidence="11">MFS general substrate transporter</fullName>
    </submittedName>
</protein>
<dbReference type="GeneID" id="37268341"/>
<evidence type="ECO:0000313" key="12">
    <source>
        <dbReference type="Proteomes" id="UP000245946"/>
    </source>
</evidence>
<evidence type="ECO:0000256" key="1">
    <source>
        <dbReference type="ARBA" id="ARBA00004651"/>
    </source>
</evidence>
<dbReference type="PANTHER" id="PTHR23502:SF186">
    <property type="entry name" value="MAJOR FACILITATOR SUPERFAMILY (MFS) PROFILE DOMAIN-CONTAINING PROTEIN"/>
    <property type="match status" value="1"/>
</dbReference>
<keyword evidence="4 9" id="KW-0812">Transmembrane</keyword>
<proteinExistence type="inferred from homology"/>
<evidence type="ECO:0000256" key="6">
    <source>
        <dbReference type="ARBA" id="ARBA00023136"/>
    </source>
</evidence>
<evidence type="ECO:0000256" key="3">
    <source>
        <dbReference type="ARBA" id="ARBA00022475"/>
    </source>
</evidence>
<evidence type="ECO:0000259" key="10">
    <source>
        <dbReference type="PROSITE" id="PS50850"/>
    </source>
</evidence>
<feature type="transmembrane region" description="Helical" evidence="9">
    <location>
        <begin position="394"/>
        <end position="413"/>
    </location>
</feature>
<dbReference type="Gene3D" id="1.20.1250.20">
    <property type="entry name" value="MFS general substrate transporter like domains"/>
    <property type="match status" value="2"/>
</dbReference>
<feature type="region of interest" description="Disordered" evidence="8">
    <location>
        <begin position="1"/>
        <end position="48"/>
    </location>
</feature>
<feature type="transmembrane region" description="Helical" evidence="9">
    <location>
        <begin position="517"/>
        <end position="536"/>
    </location>
</feature>
<keyword evidence="6 9" id="KW-0472">Membrane</keyword>
<dbReference type="GO" id="GO:0022857">
    <property type="term" value="F:transmembrane transporter activity"/>
    <property type="evidence" value="ECO:0007669"/>
    <property type="project" value="InterPro"/>
</dbReference>
<dbReference type="STRING" id="58919.A0A316ZHJ2"/>
<dbReference type="PROSITE" id="PS50850">
    <property type="entry name" value="MFS"/>
    <property type="match status" value="1"/>
</dbReference>
<evidence type="ECO:0000256" key="2">
    <source>
        <dbReference type="ARBA" id="ARBA00022448"/>
    </source>
</evidence>
<dbReference type="EMBL" id="KZ819285">
    <property type="protein sequence ID" value="PWO00519.1"/>
    <property type="molecule type" value="Genomic_DNA"/>
</dbReference>
<evidence type="ECO:0000256" key="9">
    <source>
        <dbReference type="SAM" id="Phobius"/>
    </source>
</evidence>
<dbReference type="AlphaFoldDB" id="A0A316ZHJ2"/>
<feature type="transmembrane region" description="Helical" evidence="9">
    <location>
        <begin position="335"/>
        <end position="359"/>
    </location>
</feature>
<comment type="subcellular location">
    <subcellularLocation>
        <location evidence="1">Cell membrane</location>
        <topology evidence="1">Multi-pass membrane protein</topology>
    </subcellularLocation>
</comment>
<dbReference type="Pfam" id="PF07690">
    <property type="entry name" value="MFS_1"/>
    <property type="match status" value="1"/>
</dbReference>
<reference evidence="11 12" key="1">
    <citation type="journal article" date="2018" name="Mol. Biol. Evol.">
        <title>Broad Genomic Sampling Reveals a Smut Pathogenic Ancestry of the Fungal Clade Ustilaginomycotina.</title>
        <authorList>
            <person name="Kijpornyongpan T."/>
            <person name="Mondo S.J."/>
            <person name="Barry K."/>
            <person name="Sandor L."/>
            <person name="Lee J."/>
            <person name="Lipzen A."/>
            <person name="Pangilinan J."/>
            <person name="LaButti K."/>
            <person name="Hainaut M."/>
            <person name="Henrissat B."/>
            <person name="Grigoriev I.V."/>
            <person name="Spatafora J.W."/>
            <person name="Aime M.C."/>
        </authorList>
    </citation>
    <scope>NUCLEOTIDE SEQUENCE [LARGE SCALE GENOMIC DNA]</scope>
    <source>
        <strain evidence="11 12">MCA 4186</strain>
    </source>
</reference>
<feature type="transmembrane region" description="Helical" evidence="9">
    <location>
        <begin position="201"/>
        <end position="221"/>
    </location>
</feature>
<keyword evidence="12" id="KW-1185">Reference proteome</keyword>
<evidence type="ECO:0000256" key="5">
    <source>
        <dbReference type="ARBA" id="ARBA00022989"/>
    </source>
</evidence>
<dbReference type="RefSeq" id="XP_025600797.1">
    <property type="nucleotide sequence ID" value="XM_025740797.1"/>
</dbReference>
<dbReference type="GO" id="GO:0005886">
    <property type="term" value="C:plasma membrane"/>
    <property type="evidence" value="ECO:0007669"/>
    <property type="project" value="UniProtKB-SubCell"/>
</dbReference>
<keyword evidence="2" id="KW-0813">Transport</keyword>
<feature type="transmembrane region" description="Helical" evidence="9">
    <location>
        <begin position="574"/>
        <end position="597"/>
    </location>
</feature>
<feature type="transmembrane region" description="Helical" evidence="9">
    <location>
        <begin position="140"/>
        <end position="159"/>
    </location>
</feature>
<evidence type="ECO:0000313" key="11">
    <source>
        <dbReference type="EMBL" id="PWO00519.1"/>
    </source>
</evidence>
<feature type="transmembrane region" description="Helical" evidence="9">
    <location>
        <begin position="227"/>
        <end position="249"/>
    </location>
</feature>
<dbReference type="InterPro" id="IPR036259">
    <property type="entry name" value="MFS_trans_sf"/>
</dbReference>
<feature type="transmembrane region" description="Helical" evidence="9">
    <location>
        <begin position="542"/>
        <end position="567"/>
    </location>
</feature>
<dbReference type="PANTHER" id="PTHR23502">
    <property type="entry name" value="MAJOR FACILITATOR SUPERFAMILY"/>
    <property type="match status" value="1"/>
</dbReference>
<feature type="transmembrane region" description="Helical" evidence="9">
    <location>
        <begin position="603"/>
        <end position="629"/>
    </location>
</feature>
<keyword evidence="3" id="KW-1003">Cell membrane</keyword>
<dbReference type="CDD" id="cd17323">
    <property type="entry name" value="MFS_Tpo1_MDR_like"/>
    <property type="match status" value="1"/>
</dbReference>
<name>A0A316ZHJ2_9BASI</name>
<evidence type="ECO:0000256" key="8">
    <source>
        <dbReference type="SAM" id="MobiDB-lite"/>
    </source>
</evidence>
<feature type="transmembrane region" description="Helical" evidence="9">
    <location>
        <begin position="165"/>
        <end position="189"/>
    </location>
</feature>
<evidence type="ECO:0000256" key="4">
    <source>
        <dbReference type="ARBA" id="ARBA00022692"/>
    </source>
</evidence>
<comment type="similarity">
    <text evidence="7">Belongs to the major facilitator superfamily. DHA1 family. Polyamines/proton antiporter (TC 2.A.1.2.16) subfamily.</text>
</comment>
<dbReference type="Proteomes" id="UP000245946">
    <property type="component" value="Unassembled WGS sequence"/>
</dbReference>
<dbReference type="OrthoDB" id="6770063at2759"/>
<feature type="domain" description="Major facilitator superfamily (MFS) profile" evidence="10">
    <location>
        <begin position="73"/>
        <end position="632"/>
    </location>
</feature>
<dbReference type="SUPFAM" id="SSF103473">
    <property type="entry name" value="MFS general substrate transporter"/>
    <property type="match status" value="2"/>
</dbReference>
<sequence>MSAPSAAPAAASAPAQPSPPYSEAPPAAPPASYFPVPAPPPAPLSTDAADLSDVKLEGTEDPRNWSSTRKWSTAAIISFMGFISPLGSSIVVPGSAAIDFDFDLGSQILSLLPVSLFVLGLGMGPFILAPASELKGRQPVYLVSSVVFVLFNVATALAPNHAALVILRFLAGAAGSAGPSLGAGSIGDMFAPAERGRAQSLYGLGPLLGPVCGTIAGGWLSQTVRSWRWLLWVLTILSGAVVVIIALFLRETYGPVLLQQKQRRVAAERLKQLELLREHAAVPDSGVHEQHDVLHRVVSAGRPSNPVVRHIRALVPGQAAVAKTKLAFSRPFRLLFTNPICASFSLYMGFIYGIIFLFLTQHPLLFQQRDMAQEDEPRPEDLPTYGWRPGPASMTYLGLGLGFLTAALINVLLQDAIYHRLTASRGRVGWYLFDIPELIEQRMILRDAKSQSSAPVDVEAAATGVPSAEKMQKLEPASSITQEKAAAAAWAAGPSTAAAAPLTPPVRKGRPEYRLPLCLVGMIILPIGLFVFGWAADARTHWMAPLVGSYLVGMGSILPFQVILVYLVDAFVPFSASATACAVLVRSVLAAAFPLFAQKLFVSIGYGAGSSILAGVAILAIPVPLILFWKGEGLRQRYKFTG</sequence>
<accession>A0A316ZHJ2</accession>